<keyword evidence="4" id="KW-0505">Motor protein</keyword>
<evidence type="ECO:0000256" key="5">
    <source>
        <dbReference type="SAM" id="MobiDB-lite"/>
    </source>
</evidence>
<comment type="subcellular location">
    <subcellularLocation>
        <location evidence="1">Cytoplasm</location>
    </subcellularLocation>
</comment>
<feature type="compositionally biased region" description="Basic and acidic residues" evidence="5">
    <location>
        <begin position="492"/>
        <end position="504"/>
    </location>
</feature>
<dbReference type="GeneID" id="27720037"/>
<organism evidence="6 7">
    <name type="scientific">Pseudallescheria apiosperma</name>
    <name type="common">Scedosporium apiospermum</name>
    <dbReference type="NCBI Taxonomy" id="563466"/>
    <lineage>
        <taxon>Eukaryota</taxon>
        <taxon>Fungi</taxon>
        <taxon>Dikarya</taxon>
        <taxon>Ascomycota</taxon>
        <taxon>Pezizomycotina</taxon>
        <taxon>Sordariomycetes</taxon>
        <taxon>Hypocreomycetidae</taxon>
        <taxon>Microascales</taxon>
        <taxon>Microascaceae</taxon>
        <taxon>Scedosporium</taxon>
    </lineage>
</organism>
<feature type="compositionally biased region" description="Basic and acidic residues" evidence="5">
    <location>
        <begin position="446"/>
        <end position="483"/>
    </location>
</feature>
<feature type="compositionally biased region" description="Low complexity" evidence="5">
    <location>
        <begin position="416"/>
        <end position="429"/>
    </location>
</feature>
<dbReference type="AlphaFoldDB" id="A0A084FUK9"/>
<comment type="caution">
    <text evidence="6">The sequence shown here is derived from an EMBL/GenBank/DDBJ whole genome shotgun (WGS) entry which is preliminary data.</text>
</comment>
<evidence type="ECO:0008006" key="8">
    <source>
        <dbReference type="Google" id="ProtNLM"/>
    </source>
</evidence>
<dbReference type="EMBL" id="JOWA01000176">
    <property type="protein sequence ID" value="KEZ38771.1"/>
    <property type="molecule type" value="Genomic_DNA"/>
</dbReference>
<evidence type="ECO:0000256" key="1">
    <source>
        <dbReference type="ARBA" id="ARBA00004496"/>
    </source>
</evidence>
<dbReference type="PANTHER" id="PTHR46349">
    <property type="entry name" value="CINGULIN-LIKE PROTEIN 1-RELATED"/>
    <property type="match status" value="1"/>
</dbReference>
<evidence type="ECO:0000256" key="2">
    <source>
        <dbReference type="ARBA" id="ARBA00022490"/>
    </source>
</evidence>
<keyword evidence="3" id="KW-0518">Myosin</keyword>
<dbReference type="Gene3D" id="1.20.5.1160">
    <property type="entry name" value="Vasodilator-stimulated phosphoprotein"/>
    <property type="match status" value="1"/>
</dbReference>
<accession>A0A084FUK9</accession>
<sequence>MDLDFAVFQINVGDGDGAEIIFNYNHKRISISIFPGPEIHDQSDKHRQPTEGYLIRLLERAVYGDINVEYEEVIDEFFEIIDDAGRTAFPQRASPRPVPEPAQDLHSALFPETSFFRLLTTSGKISLIPISSREANTCPEAILDRDIYIDLEINASLTQYSSKEILIEEAFVHGGGHTVCQVLVDGKVMLCKASNTGLTNLSLERELGKLQKIQESGLPSIRVPPLLGYVVHPEAGRILGFLRELVPGRCLREIDIPSTPEERRRKWASQLCEAVNQLHEIGVIWGDGKARNVIIDIDDDAWLIDLGGGWTEGWIDEKLADTVEGDEQAVKRIMQFLGADALRRKKKEGGKASKAPKAETEKPAESTSAAAPETERTDAAVEEDAPPEYEQATSPTHDAGSLAQQSKMRSSSFRKGSISGPLSPGLSSPDGTTAPEIYRKHVARIEELETENERLNKDFADSERRRKKAEDELEELREADSPTRESGGVSDEVEKLKSKIEALERQNAQLQQQVSRSKHGKDASATELEEQLTSKSATIESMELELSKLRAALGRHASGASSEREQITALEDKLARAERAAGQAQRELADLRRNLDRTAEKAVRDSSERTSVETKLRTVEHDLADQLAIRADLETKVDALEQKVATLTTLHREQDSRSQALRREKERADNEVKELKARVERLEVEKVKLRARRSHDGGIDDDAVDELVDEGRSTLEKRIRELEAENHELRRGIWKDKRREFDGGEHHVSFQDVDLGSGSVLSPTHRKHGGGGGIGDLITSGINALTGADDGGFLSDDGMDFDEDAFRKAQAEENSRRLERIKEVKRGLKNWVGWRLDLIENRRGGGQGIGDIFEI</sequence>
<gene>
    <name evidence="6" type="ORF">SAPIO_CDS10804</name>
</gene>
<feature type="compositionally biased region" description="Polar residues" evidence="5">
    <location>
        <begin position="506"/>
        <end position="515"/>
    </location>
</feature>
<evidence type="ECO:0000256" key="3">
    <source>
        <dbReference type="ARBA" id="ARBA00023123"/>
    </source>
</evidence>
<dbReference type="InterPro" id="IPR011009">
    <property type="entry name" value="Kinase-like_dom_sf"/>
</dbReference>
<feature type="region of interest" description="Disordered" evidence="5">
    <location>
        <begin position="344"/>
        <end position="434"/>
    </location>
</feature>
<keyword evidence="2" id="KW-0963">Cytoplasm</keyword>
<feature type="region of interest" description="Disordered" evidence="5">
    <location>
        <begin position="446"/>
        <end position="537"/>
    </location>
</feature>
<protein>
    <recommendedName>
        <fullName evidence="8">Protein kinase domain-containing protein</fullName>
    </recommendedName>
</protein>
<dbReference type="Proteomes" id="UP000028545">
    <property type="component" value="Unassembled WGS sequence"/>
</dbReference>
<dbReference type="KEGG" id="sapo:SAPIO_CDS10804"/>
<evidence type="ECO:0000313" key="6">
    <source>
        <dbReference type="EMBL" id="KEZ38771.1"/>
    </source>
</evidence>
<dbReference type="SUPFAM" id="SSF56112">
    <property type="entry name" value="Protein kinase-like (PK-like)"/>
    <property type="match status" value="1"/>
</dbReference>
<name>A0A084FUK9_PSEDA</name>
<evidence type="ECO:0000313" key="7">
    <source>
        <dbReference type="Proteomes" id="UP000028545"/>
    </source>
</evidence>
<dbReference type="PANTHER" id="PTHR46349:SF6">
    <property type="entry name" value="MYOSIN-6-LIKE"/>
    <property type="match status" value="1"/>
</dbReference>
<dbReference type="VEuPathDB" id="FungiDB:SAPIO_CDS10804"/>
<dbReference type="Gene3D" id="1.10.510.10">
    <property type="entry name" value="Transferase(Phosphotransferase) domain 1"/>
    <property type="match status" value="1"/>
</dbReference>
<feature type="compositionally biased region" description="Polar residues" evidence="5">
    <location>
        <begin position="391"/>
        <end position="414"/>
    </location>
</feature>
<dbReference type="HOGENOM" id="CLU_334046_0_0_1"/>
<dbReference type="RefSeq" id="XP_016638570.1">
    <property type="nucleotide sequence ID" value="XM_016784345.1"/>
</dbReference>
<keyword evidence="7" id="KW-1185">Reference proteome</keyword>
<reference evidence="6 7" key="1">
    <citation type="journal article" date="2014" name="Genome Announc.">
        <title>Draft genome sequence of the pathogenic fungus Scedosporium apiospermum.</title>
        <authorList>
            <person name="Vandeputte P."/>
            <person name="Ghamrawi S."/>
            <person name="Rechenmann M."/>
            <person name="Iltis A."/>
            <person name="Giraud S."/>
            <person name="Fleury M."/>
            <person name="Thornton C."/>
            <person name="Delhaes L."/>
            <person name="Meyer W."/>
            <person name="Papon N."/>
            <person name="Bouchara J.P."/>
        </authorList>
    </citation>
    <scope>NUCLEOTIDE SEQUENCE [LARGE SCALE GENOMIC DNA]</scope>
    <source>
        <strain evidence="6 7">IHEM 14462</strain>
    </source>
</reference>
<evidence type="ECO:0000256" key="4">
    <source>
        <dbReference type="ARBA" id="ARBA00023175"/>
    </source>
</evidence>
<proteinExistence type="predicted"/>
<dbReference type="OrthoDB" id="5413982at2759"/>